<feature type="domain" description="Acetophenone carboxylase-like C-terminal" evidence="3">
    <location>
        <begin position="501"/>
        <end position="675"/>
    </location>
</feature>
<evidence type="ECO:0000259" key="2">
    <source>
        <dbReference type="Pfam" id="PF05378"/>
    </source>
</evidence>
<accession>A0A5A7MTZ1</accession>
<dbReference type="InterPro" id="IPR043129">
    <property type="entry name" value="ATPase_NBD"/>
</dbReference>
<organism evidence="4 5">
    <name type="scientific">Iodidimonas gelatinilytica</name>
    <dbReference type="NCBI Taxonomy" id="1236966"/>
    <lineage>
        <taxon>Bacteria</taxon>
        <taxon>Pseudomonadati</taxon>
        <taxon>Pseudomonadota</taxon>
        <taxon>Alphaproteobacteria</taxon>
        <taxon>Iodidimonadales</taxon>
        <taxon>Iodidimonadaceae</taxon>
        <taxon>Iodidimonas</taxon>
    </lineage>
</organism>
<sequence>MSYRLGVDVGGTFTDVLVVEDASGKTWRGKVPSTPDDPSRAVINGARKVCEEVGVNPEDVNYFFHGTTVATNAVLEGKGARVGLVVTQGYRQILQIARSFVPGGLAGWIVWPKPEPMAALECTIEAPERIGADGSIVRELDETTLRQRLEALKTEGIEALTVCLINSYVNDVHERRVAAICADVFPDIPVTISADILPEMQEYERTLTTVANSAVRPVVARYVQHLRESLVEWGMSGQLNLLRSDGGLMSAEKSREAPVSLLMSGPAGGVAGALWVARNAGINNLLTLDMGGTSTDVALIENGEPRLRRETSVGDLTVRASSLDIRTVGAGGGSIAHVPELTKALRVGPESAGALPGPAAYGRGGKLPTVTDANVVLGYLPESLLGGDMELDRKGAWLAVKSVADALDISVEKAAEGIIDIVNEHMFGALRLVSVQQGYDPRDFALMAFGGAGPLHANALGLLMGSWPVVIPPSPGVLCAYGDATTRLRAETQRSFNRTNDQTSDEEIAALLDEIGSEVTADLIAEDIAQSDIILRYEIDVRYRGQAFEVPLAIEAETFRKGTGLATLIQSFDTEHKRLFTFNLDVPRELVNVRVTALGPSGELKPGVIPSGNGDPSGAKLRDHKVYMGGEEKAAAIYARDRLRAGDHIVGPAVIIEMDSTTLLHDGCVADIDDHGNILIVQA</sequence>
<evidence type="ECO:0000259" key="3">
    <source>
        <dbReference type="Pfam" id="PF19278"/>
    </source>
</evidence>
<dbReference type="Pfam" id="PF05378">
    <property type="entry name" value="Hydant_A_N"/>
    <property type="match status" value="1"/>
</dbReference>
<gene>
    <name evidence="4" type="ORF">JCM17844_21150</name>
</gene>
<proteinExistence type="predicted"/>
<dbReference type="GO" id="GO:0006749">
    <property type="term" value="P:glutathione metabolic process"/>
    <property type="evidence" value="ECO:0007669"/>
    <property type="project" value="TreeGrafter"/>
</dbReference>
<evidence type="ECO:0000259" key="1">
    <source>
        <dbReference type="Pfam" id="PF01968"/>
    </source>
</evidence>
<evidence type="ECO:0000313" key="4">
    <source>
        <dbReference type="EMBL" id="GEQ98478.1"/>
    </source>
</evidence>
<dbReference type="Proteomes" id="UP000322084">
    <property type="component" value="Unassembled WGS sequence"/>
</dbReference>
<dbReference type="SUPFAM" id="SSF53067">
    <property type="entry name" value="Actin-like ATPase domain"/>
    <property type="match status" value="1"/>
</dbReference>
<name>A0A5A7MTZ1_9PROT</name>
<protein>
    <submittedName>
        <fullName evidence="4">5-oxoprolinase</fullName>
    </submittedName>
</protein>
<dbReference type="Pfam" id="PF19278">
    <property type="entry name" value="Hydant_A_C"/>
    <property type="match status" value="1"/>
</dbReference>
<dbReference type="InterPro" id="IPR049517">
    <property type="entry name" value="ACX-like_C"/>
</dbReference>
<reference evidence="4 5" key="1">
    <citation type="submission" date="2019-09" db="EMBL/GenBank/DDBJ databases">
        <title>NBRP : Genome information of microbial organism related human and environment.</title>
        <authorList>
            <person name="Hattori M."/>
            <person name="Oshima K."/>
            <person name="Inaba H."/>
            <person name="Suda W."/>
            <person name="Sakamoto M."/>
            <person name="Iino T."/>
            <person name="Kitahara M."/>
            <person name="Oshida Y."/>
            <person name="Iida T."/>
            <person name="Kudo T."/>
            <person name="Itoh T."/>
            <person name="Ohkuma M."/>
        </authorList>
    </citation>
    <scope>NUCLEOTIDE SEQUENCE [LARGE SCALE GENOMIC DNA]</scope>
    <source>
        <strain evidence="4 5">Hi-2</strain>
    </source>
</reference>
<dbReference type="InterPro" id="IPR045079">
    <property type="entry name" value="Oxoprolinase-like"/>
</dbReference>
<dbReference type="AlphaFoldDB" id="A0A5A7MTZ1"/>
<comment type="caution">
    <text evidence="4">The sequence shown here is derived from an EMBL/GenBank/DDBJ whole genome shotgun (WGS) entry which is preliminary data.</text>
</comment>
<dbReference type="GO" id="GO:0005829">
    <property type="term" value="C:cytosol"/>
    <property type="evidence" value="ECO:0007669"/>
    <property type="project" value="TreeGrafter"/>
</dbReference>
<dbReference type="PANTHER" id="PTHR11365">
    <property type="entry name" value="5-OXOPROLINASE RELATED"/>
    <property type="match status" value="1"/>
</dbReference>
<feature type="domain" description="Hydantoinase A/oxoprolinase" evidence="1">
    <location>
        <begin position="205"/>
        <end position="491"/>
    </location>
</feature>
<dbReference type="InterPro" id="IPR008040">
    <property type="entry name" value="Hydant_A_N"/>
</dbReference>
<dbReference type="InterPro" id="IPR002821">
    <property type="entry name" value="Hydantoinase_A"/>
</dbReference>
<dbReference type="Pfam" id="PF01968">
    <property type="entry name" value="Hydantoinase_A"/>
    <property type="match status" value="1"/>
</dbReference>
<evidence type="ECO:0000313" key="5">
    <source>
        <dbReference type="Proteomes" id="UP000322084"/>
    </source>
</evidence>
<feature type="domain" description="Hydantoinase/oxoprolinase N-terminal" evidence="2">
    <location>
        <begin position="4"/>
        <end position="183"/>
    </location>
</feature>
<dbReference type="RefSeq" id="WP_150000771.1">
    <property type="nucleotide sequence ID" value="NZ_BKCL01000006.1"/>
</dbReference>
<dbReference type="GO" id="GO:0017168">
    <property type="term" value="F:5-oxoprolinase (ATP-hydrolyzing) activity"/>
    <property type="evidence" value="ECO:0007669"/>
    <property type="project" value="TreeGrafter"/>
</dbReference>
<dbReference type="PANTHER" id="PTHR11365:SF23">
    <property type="entry name" value="HYPOTHETICAL 5-OXOPROLINASE (EUROFUNG)-RELATED"/>
    <property type="match status" value="1"/>
</dbReference>
<dbReference type="EMBL" id="BKCL01000006">
    <property type="protein sequence ID" value="GEQ98478.1"/>
    <property type="molecule type" value="Genomic_DNA"/>
</dbReference>